<organism evidence="2 3">
    <name type="scientific">Arsukibacterium indicum</name>
    <dbReference type="NCBI Taxonomy" id="2848612"/>
    <lineage>
        <taxon>Bacteria</taxon>
        <taxon>Pseudomonadati</taxon>
        <taxon>Pseudomonadota</taxon>
        <taxon>Gammaproteobacteria</taxon>
        <taxon>Chromatiales</taxon>
        <taxon>Chromatiaceae</taxon>
        <taxon>Arsukibacterium</taxon>
    </lineage>
</organism>
<accession>A0ABS6MIY4</accession>
<dbReference type="EMBL" id="JAHRID010000002">
    <property type="protein sequence ID" value="MBV2128744.1"/>
    <property type="molecule type" value="Genomic_DNA"/>
</dbReference>
<evidence type="ECO:0000313" key="3">
    <source>
        <dbReference type="Proteomes" id="UP000704611"/>
    </source>
</evidence>
<gene>
    <name evidence="2" type="ORF">KQY15_06505</name>
</gene>
<evidence type="ECO:0000259" key="1">
    <source>
        <dbReference type="Pfam" id="PF08818"/>
    </source>
</evidence>
<comment type="caution">
    <text evidence="2">The sequence shown here is derived from an EMBL/GenBank/DDBJ whole genome shotgun (WGS) entry which is preliminary data.</text>
</comment>
<sequence>MTELKTKATAASVEEYIASRASEEQKADCQALMSMFNKITKQSPKMWGPSIVGYGSYRYVYDSGRTGEMCLTGFAIRGRELVVYLSCEDAAQEKLLARLGKHKMCKSCLYFKRLADIDSHVLGQLVVNSIAAVQHRYGIL</sequence>
<dbReference type="Proteomes" id="UP000704611">
    <property type="component" value="Unassembled WGS sequence"/>
</dbReference>
<dbReference type="RefSeq" id="WP_217668378.1">
    <property type="nucleotide sequence ID" value="NZ_JAHRID010000002.1"/>
</dbReference>
<evidence type="ECO:0000313" key="2">
    <source>
        <dbReference type="EMBL" id="MBV2128744.1"/>
    </source>
</evidence>
<reference evidence="2 3" key="1">
    <citation type="submission" date="2021-06" db="EMBL/GenBank/DDBJ databases">
        <title>Rheinheimera indica sp. nov., isolated from deep-sea sediment.</title>
        <authorList>
            <person name="Wang Z."/>
            <person name="Zhang X.-Y."/>
        </authorList>
    </citation>
    <scope>NUCLEOTIDE SEQUENCE [LARGE SCALE GENOMIC DNA]</scope>
    <source>
        <strain evidence="2 3">SM2107</strain>
    </source>
</reference>
<proteinExistence type="predicted"/>
<dbReference type="InterPro" id="IPR014922">
    <property type="entry name" value="YdhG-like"/>
</dbReference>
<keyword evidence="3" id="KW-1185">Reference proteome</keyword>
<dbReference type="Pfam" id="PF08818">
    <property type="entry name" value="DUF1801"/>
    <property type="match status" value="1"/>
</dbReference>
<name>A0ABS6MIY4_9GAMM</name>
<feature type="domain" description="YdhG-like" evidence="1">
    <location>
        <begin position="26"/>
        <end position="127"/>
    </location>
</feature>
<protein>
    <submittedName>
        <fullName evidence="2">DUF1801 domain-containing protein</fullName>
    </submittedName>
</protein>